<proteinExistence type="predicted"/>
<dbReference type="EMBL" id="LDJP01000051">
    <property type="protein sequence ID" value="KRG84588.1"/>
    <property type="molecule type" value="Genomic_DNA"/>
</dbReference>
<organism evidence="1 2">
    <name type="scientific">Stenotrophomonas daejeonensis</name>
    <dbReference type="NCBI Taxonomy" id="659018"/>
    <lineage>
        <taxon>Bacteria</taxon>
        <taxon>Pseudomonadati</taxon>
        <taxon>Pseudomonadota</taxon>
        <taxon>Gammaproteobacteria</taxon>
        <taxon>Lysobacterales</taxon>
        <taxon>Lysobacteraceae</taxon>
        <taxon>Stenotrophomonas</taxon>
    </lineage>
</organism>
<comment type="caution">
    <text evidence="1">The sequence shown here is derived from an EMBL/GenBank/DDBJ whole genome shotgun (WGS) entry which is preliminary data.</text>
</comment>
<keyword evidence="2" id="KW-1185">Reference proteome</keyword>
<accession>A0A0R0DRD7</accession>
<sequence>MIIDYGPNKPANINTATNFAKLILSSVYASIFTNLVTGLLKNGNASFTLDNQTLFSSACEPDIQERLASLHYLS</sequence>
<evidence type="ECO:0000313" key="2">
    <source>
        <dbReference type="Proteomes" id="UP000050940"/>
    </source>
</evidence>
<protein>
    <submittedName>
        <fullName evidence="1">Uncharacterized protein</fullName>
    </submittedName>
</protein>
<name>A0A0R0DRD7_9GAMM</name>
<evidence type="ECO:0000313" key="1">
    <source>
        <dbReference type="EMBL" id="KRG84588.1"/>
    </source>
</evidence>
<gene>
    <name evidence="1" type="ORF">ABB34_08990</name>
</gene>
<dbReference type="Proteomes" id="UP000050940">
    <property type="component" value="Unassembled WGS sequence"/>
</dbReference>
<reference evidence="1 2" key="1">
    <citation type="submission" date="2015-05" db="EMBL/GenBank/DDBJ databases">
        <title>Genome sequencing and analysis of members of genus Stenotrophomonas.</title>
        <authorList>
            <person name="Patil P.P."/>
            <person name="Midha S."/>
            <person name="Patil P.B."/>
        </authorList>
    </citation>
    <scope>NUCLEOTIDE SEQUENCE [LARGE SCALE GENOMIC DNA]</scope>
    <source>
        <strain evidence="1 2">JCM 16244</strain>
    </source>
</reference>
<dbReference type="AlphaFoldDB" id="A0A0R0DRD7"/>